<dbReference type="AlphaFoldDB" id="A0ABD5Q038"/>
<dbReference type="Proteomes" id="UP001595945">
    <property type="component" value="Unassembled WGS sequence"/>
</dbReference>
<protein>
    <recommendedName>
        <fullName evidence="3">Small CPxCG-related zinc finger protein</fullName>
    </recommendedName>
</protein>
<dbReference type="RefSeq" id="WP_256568007.1">
    <property type="nucleotide sequence ID" value="NZ_CP100401.1"/>
</dbReference>
<evidence type="ECO:0008006" key="3">
    <source>
        <dbReference type="Google" id="ProtNLM"/>
    </source>
</evidence>
<organism evidence="1 2">
    <name type="scientific">Halorussus aquaticus</name>
    <dbReference type="NCBI Taxonomy" id="2953748"/>
    <lineage>
        <taxon>Archaea</taxon>
        <taxon>Methanobacteriati</taxon>
        <taxon>Methanobacteriota</taxon>
        <taxon>Stenosarchaea group</taxon>
        <taxon>Halobacteria</taxon>
        <taxon>Halobacteriales</taxon>
        <taxon>Haladaptataceae</taxon>
        <taxon>Halorussus</taxon>
    </lineage>
</organism>
<evidence type="ECO:0000313" key="2">
    <source>
        <dbReference type="Proteomes" id="UP001595945"/>
    </source>
</evidence>
<dbReference type="GeneID" id="73908190"/>
<dbReference type="EMBL" id="JBHSHT010000001">
    <property type="protein sequence ID" value="MFC4823973.1"/>
    <property type="molecule type" value="Genomic_DNA"/>
</dbReference>
<accession>A0ABD5Q038</accession>
<sequence>MADDTVLCPDCGWTGRKSDLDESAGVHSCPICDRDIEFVE</sequence>
<comment type="caution">
    <text evidence="1">The sequence shown here is derived from an EMBL/GenBank/DDBJ whole genome shotgun (WGS) entry which is preliminary data.</text>
</comment>
<keyword evidence="2" id="KW-1185">Reference proteome</keyword>
<reference evidence="1 2" key="1">
    <citation type="journal article" date="2019" name="Int. J. Syst. Evol. Microbiol.">
        <title>The Global Catalogue of Microorganisms (GCM) 10K type strain sequencing project: providing services to taxonomists for standard genome sequencing and annotation.</title>
        <authorList>
            <consortium name="The Broad Institute Genomics Platform"/>
            <consortium name="The Broad Institute Genome Sequencing Center for Infectious Disease"/>
            <person name="Wu L."/>
            <person name="Ma J."/>
        </authorList>
    </citation>
    <scope>NUCLEOTIDE SEQUENCE [LARGE SCALE GENOMIC DNA]</scope>
    <source>
        <strain evidence="1 2">XZYJ18</strain>
    </source>
</reference>
<gene>
    <name evidence="1" type="ORF">ACFO9K_06835</name>
</gene>
<evidence type="ECO:0000313" key="1">
    <source>
        <dbReference type="EMBL" id="MFC4823973.1"/>
    </source>
</evidence>
<name>A0ABD5Q038_9EURY</name>
<proteinExistence type="predicted"/>